<reference evidence="2 3" key="1">
    <citation type="submission" date="2019-03" db="EMBL/GenBank/DDBJ databases">
        <title>Rhodosporidium diobovatum UCD-FST 08-225 genome sequencing, assembly, and annotation.</title>
        <authorList>
            <person name="Fakankun I.U."/>
            <person name="Fristensky B."/>
            <person name="Levin D.B."/>
        </authorList>
    </citation>
    <scope>NUCLEOTIDE SEQUENCE [LARGE SCALE GENOMIC DNA]</scope>
    <source>
        <strain evidence="2 3">UCD-FST 08-225</strain>
    </source>
</reference>
<dbReference type="Proteomes" id="UP000311382">
    <property type="component" value="Unassembled WGS sequence"/>
</dbReference>
<dbReference type="AlphaFoldDB" id="A0A5C5G2N9"/>
<feature type="compositionally biased region" description="Basic and acidic residues" evidence="1">
    <location>
        <begin position="525"/>
        <end position="540"/>
    </location>
</feature>
<evidence type="ECO:0000256" key="1">
    <source>
        <dbReference type="SAM" id="MobiDB-lite"/>
    </source>
</evidence>
<organism evidence="2 3">
    <name type="scientific">Rhodotorula diobovata</name>
    <dbReference type="NCBI Taxonomy" id="5288"/>
    <lineage>
        <taxon>Eukaryota</taxon>
        <taxon>Fungi</taxon>
        <taxon>Dikarya</taxon>
        <taxon>Basidiomycota</taxon>
        <taxon>Pucciniomycotina</taxon>
        <taxon>Microbotryomycetes</taxon>
        <taxon>Sporidiobolales</taxon>
        <taxon>Sporidiobolaceae</taxon>
        <taxon>Rhodotorula</taxon>
    </lineage>
</organism>
<name>A0A5C5G2N9_9BASI</name>
<feature type="region of interest" description="Disordered" evidence="1">
    <location>
        <begin position="402"/>
        <end position="431"/>
    </location>
</feature>
<gene>
    <name evidence="2" type="ORF">DMC30DRAFT_20219</name>
</gene>
<evidence type="ECO:0000313" key="3">
    <source>
        <dbReference type="Proteomes" id="UP000311382"/>
    </source>
</evidence>
<feature type="compositionally biased region" description="Low complexity" evidence="1">
    <location>
        <begin position="608"/>
        <end position="634"/>
    </location>
</feature>
<feature type="compositionally biased region" description="Low complexity" evidence="1">
    <location>
        <begin position="291"/>
        <end position="307"/>
    </location>
</feature>
<feature type="region of interest" description="Disordered" evidence="1">
    <location>
        <begin position="477"/>
        <end position="510"/>
    </location>
</feature>
<sequence length="708" mass="73909">MRATLIRPPPARVFPPTRPGSPHFTSCCPAAAARPHGVMASLRLKHWFASVAPGPNSSALAIWFYGLEDRLDSRDPSPPLALQLVDRVARDQFKSTLGGQPLVVQLVGDYDARRAKAAGVLDAYRRSFESGISEHLDFLLLAARTDPPHSLNLAAAFPPPAPRDALQAALTGNDRLPDSLFDLGTGYHPPHEALKSREELALDLRRARRRAIKGKQRADDVELGWVPLPDRDEGYVQGEAEVEGEVEREGAGEDVHMHDLASAELVSVSGYNDGATAATAPEAVQPAPGEPATAAPRAVSAATAKPLSPVPAPTSPTLPSAPIVASAPRPSSPSTLRIPRPRPSLAASLFAFFRRPASRAPPSVDRDGGAASASAVGAVEEALARALADALAGEGFAGVAHAAGPAKAGPASDGASGEATRVAAPGRDGSEDALQRIVDEVEGGGAGGRAVEEGEGGVAVDDAAMEVTESEEMVVGADGEAPHSPKGVDSAVAGDGALASSEDVAPRADVEMADVETVELRATADLEDRSLEKAEERAEVDVYIEQTAAPSPTTRSRASPLPRPRPLASPPPPSHSPPRPAASPRSSTPPPTTRTAATRRVTSRHRPSASLSSATSRAASPTRTSSSGSSSSLPDCRLLQLRARRVSPRRSRHGTRSSPPSPPLPRRPSPARPSPRGPLPRARPPPTGANPVRLNTPRGLRTRERRRP</sequence>
<feature type="compositionally biased region" description="Pro residues" evidence="1">
    <location>
        <begin position="659"/>
        <end position="688"/>
    </location>
</feature>
<protein>
    <submittedName>
        <fullName evidence="2">Uncharacterized protein</fullName>
    </submittedName>
</protein>
<feature type="compositionally biased region" description="Basic residues" evidence="1">
    <location>
        <begin position="642"/>
        <end position="655"/>
    </location>
</feature>
<feature type="compositionally biased region" description="Pro residues" evidence="1">
    <location>
        <begin position="561"/>
        <end position="592"/>
    </location>
</feature>
<dbReference type="STRING" id="5288.A0A5C5G2N9"/>
<comment type="caution">
    <text evidence="2">The sequence shown here is derived from an EMBL/GenBank/DDBJ whole genome shotgun (WGS) entry which is preliminary data.</text>
</comment>
<proteinExistence type="predicted"/>
<dbReference type="OrthoDB" id="2528416at2759"/>
<dbReference type="EMBL" id="SOZI01000011">
    <property type="protein sequence ID" value="TNY23420.1"/>
    <property type="molecule type" value="Genomic_DNA"/>
</dbReference>
<feature type="region of interest" description="Disordered" evidence="1">
    <location>
        <begin position="281"/>
        <end position="340"/>
    </location>
</feature>
<evidence type="ECO:0000313" key="2">
    <source>
        <dbReference type="EMBL" id="TNY23420.1"/>
    </source>
</evidence>
<feature type="compositionally biased region" description="Low complexity" evidence="1">
    <location>
        <begin position="402"/>
        <end position="417"/>
    </location>
</feature>
<feature type="region of interest" description="Disordered" evidence="1">
    <location>
        <begin position="525"/>
        <end position="708"/>
    </location>
</feature>
<feature type="compositionally biased region" description="Low complexity" evidence="1">
    <location>
        <begin position="547"/>
        <end position="560"/>
    </location>
</feature>
<keyword evidence="3" id="KW-1185">Reference proteome</keyword>
<accession>A0A5C5G2N9</accession>